<name>A0ABD0MNF2_CIRMR</name>
<feature type="compositionally biased region" description="Low complexity" evidence="1">
    <location>
        <begin position="167"/>
        <end position="185"/>
    </location>
</feature>
<evidence type="ECO:0000256" key="1">
    <source>
        <dbReference type="SAM" id="MobiDB-lite"/>
    </source>
</evidence>
<proteinExistence type="predicted"/>
<evidence type="ECO:0000313" key="3">
    <source>
        <dbReference type="Proteomes" id="UP001529510"/>
    </source>
</evidence>
<accession>A0ABD0MNF2</accession>
<dbReference type="EMBL" id="JAMKFB020000306">
    <property type="protein sequence ID" value="KAL0150156.1"/>
    <property type="molecule type" value="Genomic_DNA"/>
</dbReference>
<evidence type="ECO:0008006" key="4">
    <source>
        <dbReference type="Google" id="ProtNLM"/>
    </source>
</evidence>
<sequence>MWIPCCSCLFLFRCMDYINKLLGPDFLVPTPHSRTRRVTKEPTANNMKAEEALWGLRQGGRKLERYVEEFLELANQLSWHDAALGAQSIAIFPFVKEDYMSRRPAPSGARRVVSAHTTPGAPTSRTKGSDRLPRPKRTPLVQGSICFLSPAAARSKPPEPAARSWTPAVAPRSSQPAAAPQAPASHICHKNAMDPYGLLSPSSPLVPSSPPEPERRPEPAPPECPLVPAPPKPGPPVLSRADNTLIFPQENLVFPVPLSIMTSLFNHSHLSSSD</sequence>
<gene>
    <name evidence="2" type="ORF">M9458_054583</name>
</gene>
<dbReference type="Proteomes" id="UP001529510">
    <property type="component" value="Unassembled WGS sequence"/>
</dbReference>
<keyword evidence="3" id="KW-1185">Reference proteome</keyword>
<comment type="caution">
    <text evidence="2">The sequence shown here is derived from an EMBL/GenBank/DDBJ whole genome shotgun (WGS) entry which is preliminary data.</text>
</comment>
<reference evidence="2 3" key="1">
    <citation type="submission" date="2024-05" db="EMBL/GenBank/DDBJ databases">
        <title>Genome sequencing and assembly of Indian major carp, Cirrhinus mrigala (Hamilton, 1822).</title>
        <authorList>
            <person name="Mohindra V."/>
            <person name="Chowdhury L.M."/>
            <person name="Lal K."/>
            <person name="Jena J.K."/>
        </authorList>
    </citation>
    <scope>NUCLEOTIDE SEQUENCE [LARGE SCALE GENOMIC DNA]</scope>
    <source>
        <strain evidence="2">CM1030</strain>
        <tissue evidence="2">Blood</tissue>
    </source>
</reference>
<organism evidence="2 3">
    <name type="scientific">Cirrhinus mrigala</name>
    <name type="common">Mrigala</name>
    <dbReference type="NCBI Taxonomy" id="683832"/>
    <lineage>
        <taxon>Eukaryota</taxon>
        <taxon>Metazoa</taxon>
        <taxon>Chordata</taxon>
        <taxon>Craniata</taxon>
        <taxon>Vertebrata</taxon>
        <taxon>Euteleostomi</taxon>
        <taxon>Actinopterygii</taxon>
        <taxon>Neopterygii</taxon>
        <taxon>Teleostei</taxon>
        <taxon>Ostariophysi</taxon>
        <taxon>Cypriniformes</taxon>
        <taxon>Cyprinidae</taxon>
        <taxon>Labeoninae</taxon>
        <taxon>Labeonini</taxon>
        <taxon>Cirrhinus</taxon>
    </lineage>
</organism>
<feature type="compositionally biased region" description="Polar residues" evidence="1">
    <location>
        <begin position="115"/>
        <end position="126"/>
    </location>
</feature>
<evidence type="ECO:0000313" key="2">
    <source>
        <dbReference type="EMBL" id="KAL0150156.1"/>
    </source>
</evidence>
<feature type="region of interest" description="Disordered" evidence="1">
    <location>
        <begin position="105"/>
        <end position="241"/>
    </location>
</feature>
<protein>
    <recommendedName>
        <fullName evidence="4">Retrotransposon gag domain-containing protein</fullName>
    </recommendedName>
</protein>
<feature type="compositionally biased region" description="Pro residues" evidence="1">
    <location>
        <begin position="219"/>
        <end position="236"/>
    </location>
</feature>
<dbReference type="AlphaFoldDB" id="A0ABD0MNF2"/>